<keyword evidence="8 13" id="KW-0040">ANK repeat</keyword>
<evidence type="ECO:0000256" key="7">
    <source>
        <dbReference type="ARBA" id="ARBA00022805"/>
    </source>
</evidence>
<dbReference type="FunFam" id="1.25.40.20:FF:000049">
    <property type="entry name" value="Ankyrin repeat domain-containing protein 2"/>
    <property type="match status" value="1"/>
</dbReference>
<dbReference type="SUPFAM" id="SSF48403">
    <property type="entry name" value="Ankyrin repeat"/>
    <property type="match status" value="1"/>
</dbReference>
<evidence type="ECO:0000256" key="12">
    <source>
        <dbReference type="ARBA" id="ARBA00060453"/>
    </source>
</evidence>
<keyword evidence="5" id="KW-0934">Plastid</keyword>
<evidence type="ECO:0000256" key="1">
    <source>
        <dbReference type="ARBA" id="ARBA00004123"/>
    </source>
</evidence>
<dbReference type="AlphaFoldDB" id="B9G212"/>
<dbReference type="Proteomes" id="UP000007752">
    <property type="component" value="Chromosome 8"/>
</dbReference>
<keyword evidence="4" id="KW-0150">Chloroplast</keyword>
<evidence type="ECO:0000256" key="14">
    <source>
        <dbReference type="SAM" id="MobiDB-lite"/>
    </source>
</evidence>
<evidence type="ECO:0000256" key="3">
    <source>
        <dbReference type="ARBA" id="ARBA00022490"/>
    </source>
</evidence>
<feature type="compositionally biased region" description="Basic and acidic residues" evidence="14">
    <location>
        <begin position="255"/>
        <end position="266"/>
    </location>
</feature>
<feature type="repeat" description="ANK" evidence="13">
    <location>
        <begin position="306"/>
        <end position="338"/>
    </location>
</feature>
<organism evidence="16">
    <name type="scientific">Oryza sativa subsp. japonica</name>
    <name type="common">Rice</name>
    <dbReference type="NCBI Taxonomy" id="39947"/>
    <lineage>
        <taxon>Eukaryota</taxon>
        <taxon>Viridiplantae</taxon>
        <taxon>Streptophyta</taxon>
        <taxon>Embryophyta</taxon>
        <taxon>Tracheophyta</taxon>
        <taxon>Spermatophyta</taxon>
        <taxon>Magnoliopsida</taxon>
        <taxon>Liliopsida</taxon>
        <taxon>Poales</taxon>
        <taxon>Poaceae</taxon>
        <taxon>BOP clade</taxon>
        <taxon>Oryzoideae</taxon>
        <taxon>Oryzeae</taxon>
        <taxon>Oryzinae</taxon>
        <taxon>Oryza</taxon>
        <taxon>Oryza sativa</taxon>
    </lineage>
</organism>
<feature type="region of interest" description="Disordered" evidence="14">
    <location>
        <begin position="213"/>
        <end position="272"/>
    </location>
</feature>
<evidence type="ECO:0000256" key="8">
    <source>
        <dbReference type="ARBA" id="ARBA00023043"/>
    </source>
</evidence>
<dbReference type="Gene3D" id="1.25.40.20">
    <property type="entry name" value="Ankyrin repeat-containing domain"/>
    <property type="match status" value="2"/>
</dbReference>
<evidence type="ECO:0000256" key="2">
    <source>
        <dbReference type="ARBA" id="ARBA00004496"/>
    </source>
</evidence>
<dbReference type="InterPro" id="IPR002110">
    <property type="entry name" value="Ankyrin_rpt"/>
</dbReference>
<evidence type="ECO:0000256" key="6">
    <source>
        <dbReference type="ARBA" id="ARBA00022737"/>
    </source>
</evidence>
<dbReference type="EMBL" id="CM000145">
    <property type="protein sequence ID" value="EEE69079.1"/>
    <property type="molecule type" value="Genomic_DNA"/>
</dbReference>
<evidence type="ECO:0000313" key="16">
    <source>
        <dbReference type="EMBL" id="EEE69079.1"/>
    </source>
</evidence>
<keyword evidence="6" id="KW-0677">Repeat</keyword>
<dbReference type="PROSITE" id="PS50088">
    <property type="entry name" value="ANK_REPEAT"/>
    <property type="match status" value="2"/>
</dbReference>
<reference evidence="16" key="1">
    <citation type="journal article" date="2005" name="PLoS Biol.">
        <title>The genomes of Oryza sativa: a history of duplications.</title>
        <authorList>
            <person name="Yu J."/>
            <person name="Wang J."/>
            <person name="Lin W."/>
            <person name="Li S."/>
            <person name="Li H."/>
            <person name="Zhou J."/>
            <person name="Ni P."/>
            <person name="Dong W."/>
            <person name="Hu S."/>
            <person name="Zeng C."/>
            <person name="Zhang J."/>
            <person name="Zhang Y."/>
            <person name="Li R."/>
            <person name="Xu Z."/>
            <person name="Li S."/>
            <person name="Li X."/>
            <person name="Zheng H."/>
            <person name="Cong L."/>
            <person name="Lin L."/>
            <person name="Yin J."/>
            <person name="Geng J."/>
            <person name="Li G."/>
            <person name="Shi J."/>
            <person name="Liu J."/>
            <person name="Lv H."/>
            <person name="Li J."/>
            <person name="Wang J."/>
            <person name="Deng Y."/>
            <person name="Ran L."/>
            <person name="Shi X."/>
            <person name="Wang X."/>
            <person name="Wu Q."/>
            <person name="Li C."/>
            <person name="Ren X."/>
            <person name="Wang J."/>
            <person name="Wang X."/>
            <person name="Li D."/>
            <person name="Liu D."/>
            <person name="Zhang X."/>
            <person name="Ji Z."/>
            <person name="Zhao W."/>
            <person name="Sun Y."/>
            <person name="Zhang Z."/>
            <person name="Bao J."/>
            <person name="Han Y."/>
            <person name="Dong L."/>
            <person name="Ji J."/>
            <person name="Chen P."/>
            <person name="Wu S."/>
            <person name="Liu J."/>
            <person name="Xiao Y."/>
            <person name="Bu D."/>
            <person name="Tan J."/>
            <person name="Yang L."/>
            <person name="Ye C."/>
            <person name="Zhang J."/>
            <person name="Xu J."/>
            <person name="Zhou Y."/>
            <person name="Yu Y."/>
            <person name="Zhang B."/>
            <person name="Zhuang S."/>
            <person name="Wei H."/>
            <person name="Liu B."/>
            <person name="Lei M."/>
            <person name="Yu H."/>
            <person name="Li Y."/>
            <person name="Xu H."/>
            <person name="Wei S."/>
            <person name="He X."/>
            <person name="Fang L."/>
            <person name="Zhang Z."/>
            <person name="Zhang Y."/>
            <person name="Huang X."/>
            <person name="Su Z."/>
            <person name="Tong W."/>
            <person name="Li J."/>
            <person name="Tong Z."/>
            <person name="Li S."/>
            <person name="Ye J."/>
            <person name="Wang L."/>
            <person name="Fang L."/>
            <person name="Lei T."/>
            <person name="Chen C."/>
            <person name="Chen H."/>
            <person name="Xu Z."/>
            <person name="Li H."/>
            <person name="Huang H."/>
            <person name="Zhang F."/>
            <person name="Xu H."/>
            <person name="Li N."/>
            <person name="Zhao C."/>
            <person name="Li S."/>
            <person name="Dong L."/>
            <person name="Huang Y."/>
            <person name="Li L."/>
            <person name="Xi Y."/>
            <person name="Qi Q."/>
            <person name="Li W."/>
            <person name="Zhang B."/>
            <person name="Hu W."/>
            <person name="Zhang Y."/>
            <person name="Tian X."/>
            <person name="Jiao Y."/>
            <person name="Liang X."/>
            <person name="Jin J."/>
            <person name="Gao L."/>
            <person name="Zheng W."/>
            <person name="Hao B."/>
            <person name="Liu S."/>
            <person name="Wang W."/>
            <person name="Yuan L."/>
            <person name="Cao M."/>
            <person name="McDermott J."/>
            <person name="Samudrala R."/>
            <person name="Wang J."/>
            <person name="Wong G.K."/>
            <person name="Yang H."/>
        </authorList>
    </citation>
    <scope>NUCLEOTIDE SEQUENCE [LARGE SCALE GENOMIC DNA]</scope>
</reference>
<accession>B9G212</accession>
<reference evidence="16" key="2">
    <citation type="submission" date="2008-12" db="EMBL/GenBank/DDBJ databases">
        <title>Improved gene annotation of the rice (Oryza sativa) genomes.</title>
        <authorList>
            <person name="Wang J."/>
            <person name="Li R."/>
            <person name="Fan W."/>
            <person name="Huang Q."/>
            <person name="Zhang J."/>
            <person name="Zhou Y."/>
            <person name="Hu Y."/>
            <person name="Zi S."/>
            <person name="Li J."/>
            <person name="Ni P."/>
            <person name="Zheng H."/>
            <person name="Zhang Y."/>
            <person name="Zhao M."/>
            <person name="Hao Q."/>
            <person name="McDermott J."/>
            <person name="Samudrala R."/>
            <person name="Kristiansen K."/>
            <person name="Wong G.K.-S."/>
        </authorList>
    </citation>
    <scope>NUCLEOTIDE SEQUENCE</scope>
</reference>
<dbReference type="GO" id="GO:0005634">
    <property type="term" value="C:nucleus"/>
    <property type="evidence" value="ECO:0007669"/>
    <property type="project" value="UniProtKB-SubCell"/>
</dbReference>
<evidence type="ECO:0000256" key="11">
    <source>
        <dbReference type="ARBA" id="ARBA00023242"/>
    </source>
</evidence>
<keyword evidence="7" id="KW-1002">Plastid outer membrane</keyword>
<keyword evidence="11" id="KW-0539">Nucleus</keyword>
<evidence type="ECO:0000256" key="5">
    <source>
        <dbReference type="ARBA" id="ARBA00022640"/>
    </source>
</evidence>
<dbReference type="GO" id="GO:0009707">
    <property type="term" value="C:chloroplast outer membrane"/>
    <property type="evidence" value="ECO:0007669"/>
    <property type="project" value="UniProtKB-SubCell"/>
</dbReference>
<evidence type="ECO:0000259" key="15">
    <source>
        <dbReference type="Pfam" id="PF17830"/>
    </source>
</evidence>
<dbReference type="Pfam" id="PF12796">
    <property type="entry name" value="Ank_2"/>
    <property type="match status" value="1"/>
</dbReference>
<protein>
    <recommendedName>
        <fullName evidence="15">STI1/HOP DP domain-containing protein</fullName>
    </recommendedName>
</protein>
<name>B9G212_ORYSJ</name>
<dbReference type="PROSITE" id="PS50297">
    <property type="entry name" value="ANK_REP_REGION"/>
    <property type="match status" value="2"/>
</dbReference>
<comment type="subcellular location">
    <subcellularLocation>
        <location evidence="2">Cytoplasm</location>
    </subcellularLocation>
    <subcellularLocation>
        <location evidence="1">Nucleus</location>
    </subcellularLocation>
    <subcellularLocation>
        <location evidence="12">Plastid</location>
        <location evidence="12">Chloroplast outer membrane</location>
        <topology evidence="12">Peripheral membrane protein</topology>
        <orientation evidence="12">Cytoplasmic side</orientation>
    </subcellularLocation>
</comment>
<sequence length="365" mass="39814">MAERSSSSSESTGNDEKKSSKPQGSSNDHQGFLPGGSPANTFDFASLHSLLNLFYMILPAAYLRFRFYEPSVLPFQLLQVSTNVFQDPSVKEIADQIAKDPAFTQMAEQALEGEGEQGMPAIDPYIETMQKFMESPHFFTMAERLGDALVKDPAMSSLLENLTSPMHNAKIEERVSRMKEDPAVKSIMDELETGDPAALIKYWNDPETFRKISQAMGPLGGPDFAEPSGTEGTEEEGEYEDESIVHHTASVGDDEGLKKALDGGADKDEEDSEGRRALHFACGYGELKCAQVLLEAGAAVDALDKNKNTPLHYAAGYGMKGCVDLLLKNGAAVTLENMDGKTAIDVAKLNNQDEVLRLLEKDAFL</sequence>
<dbReference type="SMART" id="SM00248">
    <property type="entry name" value="ANK"/>
    <property type="match status" value="3"/>
</dbReference>
<dbReference type="GO" id="GO:0008289">
    <property type="term" value="F:lipid binding"/>
    <property type="evidence" value="ECO:0007669"/>
    <property type="project" value="UniProtKB-KW"/>
</dbReference>
<feature type="region of interest" description="Disordered" evidence="14">
    <location>
        <begin position="1"/>
        <end position="34"/>
    </location>
</feature>
<dbReference type="PANTHER" id="PTHR24203:SF78">
    <property type="entry name" value="ANKYRIN REPEAT DOMAIN-CONTAINING PROTEIN 2A"/>
    <property type="match status" value="1"/>
</dbReference>
<feature type="compositionally biased region" description="Low complexity" evidence="14">
    <location>
        <begin position="1"/>
        <end position="11"/>
    </location>
</feature>
<feature type="compositionally biased region" description="Acidic residues" evidence="14">
    <location>
        <begin position="232"/>
        <end position="242"/>
    </location>
</feature>
<dbReference type="FunFam" id="1.25.40.20:FF:000106">
    <property type="entry name" value="Ankyrin repeat domain-containing protein 2"/>
    <property type="match status" value="1"/>
</dbReference>
<keyword evidence="10" id="KW-0472">Membrane</keyword>
<gene>
    <name evidence="16" type="ORF">OsJ_28115</name>
</gene>
<feature type="repeat" description="ANK" evidence="13">
    <location>
        <begin position="273"/>
        <end position="305"/>
    </location>
</feature>
<proteinExistence type="predicted"/>
<dbReference type="InterPro" id="IPR036770">
    <property type="entry name" value="Ankyrin_rpt-contain_sf"/>
</dbReference>
<dbReference type="InterPro" id="IPR041243">
    <property type="entry name" value="STI1/HOP_DP"/>
</dbReference>
<dbReference type="Pfam" id="PF17830">
    <property type="entry name" value="STI1-HOP_DP"/>
    <property type="match status" value="1"/>
</dbReference>
<evidence type="ECO:0000256" key="13">
    <source>
        <dbReference type="PROSITE-ProRule" id="PRU00023"/>
    </source>
</evidence>
<dbReference type="PANTHER" id="PTHR24203">
    <property type="entry name" value="ANKYRIN REPEAT FAMILY PROTEIN"/>
    <property type="match status" value="1"/>
</dbReference>
<keyword evidence="9" id="KW-0446">Lipid-binding</keyword>
<keyword evidence="3" id="KW-0963">Cytoplasm</keyword>
<evidence type="ECO:0000256" key="4">
    <source>
        <dbReference type="ARBA" id="ARBA00022528"/>
    </source>
</evidence>
<evidence type="ECO:0000256" key="10">
    <source>
        <dbReference type="ARBA" id="ARBA00023136"/>
    </source>
</evidence>
<feature type="domain" description="STI1/HOP DP" evidence="15">
    <location>
        <begin position="165"/>
        <end position="217"/>
    </location>
</feature>
<evidence type="ECO:0000256" key="9">
    <source>
        <dbReference type="ARBA" id="ARBA00023121"/>
    </source>
</evidence>